<accession>A0A1H9WY10</accession>
<name>A0A1H9WY10_9PSEU</name>
<keyword evidence="3" id="KW-1185">Reference proteome</keyword>
<dbReference type="AlphaFoldDB" id="A0A1H9WY10"/>
<proteinExistence type="predicted"/>
<gene>
    <name evidence="2" type="ORF">SAMN04488000_125123</name>
</gene>
<evidence type="ECO:0000313" key="3">
    <source>
        <dbReference type="Proteomes" id="UP000199503"/>
    </source>
</evidence>
<sequence length="212" mass="23510">MVTIREDFLTTAHTALGLLRHEQVAAKWDQPSALPEFGVSGLAGHLAYQALPLPSMIQAPPGDEPVVPLMEHYERAKWTDLDLDSEFHTRIRAGGEKLASGGHGDLCERFEQALVELEKSLPGLEDRGVRMPHWGPWSVALDEYLVSRLMEFVVHSDDLAVSVGVPTPEFPCQVNETVIDLLTRLALNKRSGIDLVRALSRKERAPQDITAF</sequence>
<dbReference type="STRING" id="65499.SAMN04488000_125123"/>
<dbReference type="Pfam" id="PF11716">
    <property type="entry name" value="MDMPI_N"/>
    <property type="match status" value="1"/>
</dbReference>
<dbReference type="GO" id="GO:0016853">
    <property type="term" value="F:isomerase activity"/>
    <property type="evidence" value="ECO:0007669"/>
    <property type="project" value="UniProtKB-KW"/>
</dbReference>
<reference evidence="3" key="1">
    <citation type="submission" date="2016-10" db="EMBL/GenBank/DDBJ databases">
        <authorList>
            <person name="Varghese N."/>
            <person name="Submissions S."/>
        </authorList>
    </citation>
    <scope>NUCLEOTIDE SEQUENCE [LARGE SCALE GENOMIC DNA]</scope>
    <source>
        <strain evidence="3">DSM 44437</strain>
    </source>
</reference>
<keyword evidence="2" id="KW-0413">Isomerase</keyword>
<keyword evidence="2" id="KW-0670">Pyruvate</keyword>
<dbReference type="OrthoDB" id="3213216at2"/>
<dbReference type="EMBL" id="FOFV01000025">
    <property type="protein sequence ID" value="SES38828.1"/>
    <property type="molecule type" value="Genomic_DNA"/>
</dbReference>
<dbReference type="SUPFAM" id="SSF109854">
    <property type="entry name" value="DinB/YfiT-like putative metalloenzymes"/>
    <property type="match status" value="1"/>
</dbReference>
<dbReference type="Gene3D" id="1.20.120.450">
    <property type="entry name" value="dinb family like domain"/>
    <property type="match status" value="1"/>
</dbReference>
<dbReference type="Proteomes" id="UP000199503">
    <property type="component" value="Unassembled WGS sequence"/>
</dbReference>
<feature type="domain" description="Mycothiol-dependent maleylpyruvate isomerase metal-binding" evidence="1">
    <location>
        <begin position="11"/>
        <end position="160"/>
    </location>
</feature>
<protein>
    <submittedName>
        <fullName evidence="2">Mycothiol maleylpyruvate isomerase N-terminal domain-containing protein</fullName>
    </submittedName>
</protein>
<dbReference type="GO" id="GO:0046872">
    <property type="term" value="F:metal ion binding"/>
    <property type="evidence" value="ECO:0007669"/>
    <property type="project" value="InterPro"/>
</dbReference>
<evidence type="ECO:0000313" key="2">
    <source>
        <dbReference type="EMBL" id="SES38828.1"/>
    </source>
</evidence>
<dbReference type="InterPro" id="IPR034660">
    <property type="entry name" value="DinB/YfiT-like"/>
</dbReference>
<dbReference type="InterPro" id="IPR024344">
    <property type="entry name" value="MDMPI_metal-binding"/>
</dbReference>
<organism evidence="2 3">
    <name type="scientific">Lentzea albida</name>
    <dbReference type="NCBI Taxonomy" id="65499"/>
    <lineage>
        <taxon>Bacteria</taxon>
        <taxon>Bacillati</taxon>
        <taxon>Actinomycetota</taxon>
        <taxon>Actinomycetes</taxon>
        <taxon>Pseudonocardiales</taxon>
        <taxon>Pseudonocardiaceae</taxon>
        <taxon>Lentzea</taxon>
    </lineage>
</organism>
<evidence type="ECO:0000259" key="1">
    <source>
        <dbReference type="Pfam" id="PF11716"/>
    </source>
</evidence>